<name>A0A2A6CXF9_PRIPA</name>
<protein>
    <submittedName>
        <fullName evidence="2">Uncharacterized protein</fullName>
    </submittedName>
</protein>
<evidence type="ECO:0000313" key="2">
    <source>
        <dbReference type="EnsemblMetazoa" id="PPA44276.1"/>
    </source>
</evidence>
<reference evidence="2" key="2">
    <citation type="submission" date="2022-06" db="UniProtKB">
        <authorList>
            <consortium name="EnsemblMetazoa"/>
        </authorList>
    </citation>
    <scope>IDENTIFICATION</scope>
    <source>
        <strain evidence="2">PS312</strain>
    </source>
</reference>
<proteinExistence type="predicted"/>
<sequence length="165" mass="18262">MAELAAANKERIRRGYGARAEGTMELVMGNWAVNKKVAVQVALFILHCLSPVREERNFAEDEGKAHPKELQCNDATSYGSPGMGNVQGKKREFGPEALCEIAATRAKIERNLFVVMTRVNRVMGSRLVTGTPMQIICRRQGILYDLSVRQPFSGAPNQINGVMVR</sequence>
<organism evidence="2 3">
    <name type="scientific">Pristionchus pacificus</name>
    <name type="common">Parasitic nematode worm</name>
    <dbReference type="NCBI Taxonomy" id="54126"/>
    <lineage>
        <taxon>Eukaryota</taxon>
        <taxon>Metazoa</taxon>
        <taxon>Ecdysozoa</taxon>
        <taxon>Nematoda</taxon>
        <taxon>Chromadorea</taxon>
        <taxon>Rhabditida</taxon>
        <taxon>Rhabditina</taxon>
        <taxon>Diplogasteromorpha</taxon>
        <taxon>Diplogasteroidea</taxon>
        <taxon>Neodiplogasteridae</taxon>
        <taxon>Pristionchus</taxon>
    </lineage>
</organism>
<dbReference type="AlphaFoldDB" id="A0A2A6CXF9"/>
<gene>
    <name evidence="2" type="primary">WBGene00282645</name>
</gene>
<keyword evidence="3" id="KW-1185">Reference proteome</keyword>
<accession>A0A8R1Z437</accession>
<feature type="compositionally biased region" description="Basic and acidic residues" evidence="1">
    <location>
        <begin position="59"/>
        <end position="71"/>
    </location>
</feature>
<dbReference type="Proteomes" id="UP000005239">
    <property type="component" value="Unassembled WGS sequence"/>
</dbReference>
<accession>A0A2A6CXF9</accession>
<feature type="region of interest" description="Disordered" evidence="1">
    <location>
        <begin position="59"/>
        <end position="85"/>
    </location>
</feature>
<evidence type="ECO:0000313" key="3">
    <source>
        <dbReference type="Proteomes" id="UP000005239"/>
    </source>
</evidence>
<evidence type="ECO:0000256" key="1">
    <source>
        <dbReference type="SAM" id="MobiDB-lite"/>
    </source>
</evidence>
<dbReference type="EnsemblMetazoa" id="PPA44276.1">
    <property type="protein sequence ID" value="PPA44276.1"/>
    <property type="gene ID" value="WBGene00282645"/>
</dbReference>
<reference evidence="3" key="1">
    <citation type="journal article" date="2008" name="Nat. Genet.">
        <title>The Pristionchus pacificus genome provides a unique perspective on nematode lifestyle and parasitism.</title>
        <authorList>
            <person name="Dieterich C."/>
            <person name="Clifton S.W."/>
            <person name="Schuster L.N."/>
            <person name="Chinwalla A."/>
            <person name="Delehaunty K."/>
            <person name="Dinkelacker I."/>
            <person name="Fulton L."/>
            <person name="Fulton R."/>
            <person name="Godfrey J."/>
            <person name="Minx P."/>
            <person name="Mitreva M."/>
            <person name="Roeseler W."/>
            <person name="Tian H."/>
            <person name="Witte H."/>
            <person name="Yang S.P."/>
            <person name="Wilson R.K."/>
            <person name="Sommer R.J."/>
        </authorList>
    </citation>
    <scope>NUCLEOTIDE SEQUENCE [LARGE SCALE GENOMIC DNA]</scope>
    <source>
        <strain evidence="3">PS312</strain>
    </source>
</reference>